<keyword evidence="7" id="KW-0808">Transferase</keyword>
<dbReference type="SUPFAM" id="SSF118290">
    <property type="entry name" value="WRKY DNA-binding domain"/>
    <property type="match status" value="1"/>
</dbReference>
<comment type="cofactor">
    <cofactor evidence="3">
        <name>Mg(2+)</name>
        <dbReference type="ChEBI" id="CHEBI:18420"/>
    </cofactor>
</comment>
<gene>
    <name evidence="17" type="ORF">FRX31_032792</name>
</gene>
<evidence type="ECO:0000256" key="3">
    <source>
        <dbReference type="ARBA" id="ARBA00001946"/>
    </source>
</evidence>
<dbReference type="EC" id="2.7.4.6" evidence="6"/>
<dbReference type="GO" id="GO:0003700">
    <property type="term" value="F:DNA-binding transcription factor activity"/>
    <property type="evidence" value="ECO:0007669"/>
    <property type="project" value="InterPro"/>
</dbReference>
<comment type="catalytic activity">
    <reaction evidence="1">
        <text>a 2'-deoxyribonucleoside 5'-diphosphate + ATP = a 2'-deoxyribonucleoside 5'-triphosphate + ADP</text>
        <dbReference type="Rhea" id="RHEA:44640"/>
        <dbReference type="ChEBI" id="CHEBI:30616"/>
        <dbReference type="ChEBI" id="CHEBI:61560"/>
        <dbReference type="ChEBI" id="CHEBI:73316"/>
        <dbReference type="ChEBI" id="CHEBI:456216"/>
        <dbReference type="EC" id="2.7.4.6"/>
    </reaction>
</comment>
<dbReference type="Pfam" id="PF00334">
    <property type="entry name" value="NDK"/>
    <property type="match status" value="1"/>
</dbReference>
<dbReference type="SMART" id="SM00562">
    <property type="entry name" value="NDK"/>
    <property type="match status" value="1"/>
</dbReference>
<evidence type="ECO:0000256" key="5">
    <source>
        <dbReference type="ARBA" id="ARBA00008142"/>
    </source>
</evidence>
<comment type="caution">
    <text evidence="17">The sequence shown here is derived from an EMBL/GenBank/DDBJ whole genome shotgun (WGS) entry which is preliminary data.</text>
</comment>
<comment type="catalytic activity">
    <reaction evidence="2">
        <text>a ribonucleoside 5'-diphosphate + ATP = a ribonucleoside 5'-triphosphate + ADP</text>
        <dbReference type="Rhea" id="RHEA:18113"/>
        <dbReference type="ChEBI" id="CHEBI:30616"/>
        <dbReference type="ChEBI" id="CHEBI:57930"/>
        <dbReference type="ChEBI" id="CHEBI:61557"/>
        <dbReference type="ChEBI" id="CHEBI:456216"/>
        <dbReference type="EC" id="2.7.4.6"/>
    </reaction>
</comment>
<dbReference type="CDD" id="cd04413">
    <property type="entry name" value="NDPk_I"/>
    <property type="match status" value="1"/>
</dbReference>
<evidence type="ECO:0000256" key="1">
    <source>
        <dbReference type="ARBA" id="ARBA00000082"/>
    </source>
</evidence>
<dbReference type="GO" id="GO:0006228">
    <property type="term" value="P:UTP biosynthetic process"/>
    <property type="evidence" value="ECO:0007669"/>
    <property type="project" value="InterPro"/>
</dbReference>
<comment type="subcellular location">
    <subcellularLocation>
        <location evidence="4">Nucleus</location>
    </subcellularLocation>
</comment>
<dbReference type="SUPFAM" id="SSF54919">
    <property type="entry name" value="Nucleoside diphosphate kinase, NDK"/>
    <property type="match status" value="1"/>
</dbReference>
<dbReference type="PROSITE" id="PS50811">
    <property type="entry name" value="WRKY"/>
    <property type="match status" value="1"/>
</dbReference>
<dbReference type="Pfam" id="PF03106">
    <property type="entry name" value="WRKY"/>
    <property type="match status" value="1"/>
</dbReference>
<dbReference type="PANTHER" id="PTHR11349">
    <property type="entry name" value="NUCLEOSIDE DIPHOSPHATE KINASE"/>
    <property type="match status" value="1"/>
</dbReference>
<dbReference type="SMART" id="SM00774">
    <property type="entry name" value="WRKY"/>
    <property type="match status" value="1"/>
</dbReference>
<name>A0A7J6UYW6_THATH</name>
<evidence type="ECO:0000256" key="13">
    <source>
        <dbReference type="PROSITE-ProRule" id="PRU00706"/>
    </source>
</evidence>
<dbReference type="InterPro" id="IPR036576">
    <property type="entry name" value="WRKY_dom_sf"/>
</dbReference>
<dbReference type="OrthoDB" id="2162449at2759"/>
<dbReference type="GO" id="GO:0004550">
    <property type="term" value="F:nucleoside diphosphate kinase activity"/>
    <property type="evidence" value="ECO:0007669"/>
    <property type="project" value="UniProtKB-EC"/>
</dbReference>
<dbReference type="EMBL" id="JABWDY010041150">
    <property type="protein sequence ID" value="KAF5177621.1"/>
    <property type="molecule type" value="Genomic_DNA"/>
</dbReference>
<feature type="region of interest" description="Disordered" evidence="15">
    <location>
        <begin position="14"/>
        <end position="35"/>
    </location>
</feature>
<keyword evidence="18" id="KW-1185">Reference proteome</keyword>
<dbReference type="AlphaFoldDB" id="A0A7J6UYW6"/>
<keyword evidence="12" id="KW-0539">Nucleus</keyword>
<dbReference type="InterPro" id="IPR034907">
    <property type="entry name" value="NDK-like_dom"/>
</dbReference>
<proteinExistence type="inferred from homology"/>
<feature type="domain" description="WRKY" evidence="16">
    <location>
        <begin position="126"/>
        <end position="166"/>
    </location>
</feature>
<evidence type="ECO:0000256" key="6">
    <source>
        <dbReference type="ARBA" id="ARBA00012966"/>
    </source>
</evidence>
<comment type="caution">
    <text evidence="13">Lacks conserved residue(s) required for the propagation of feature annotation.</text>
</comment>
<comment type="similarity">
    <text evidence="5 13 14">Belongs to the NDK family.</text>
</comment>
<dbReference type="InterPro" id="IPR036850">
    <property type="entry name" value="NDK-like_dom_sf"/>
</dbReference>
<evidence type="ECO:0000256" key="9">
    <source>
        <dbReference type="ARBA" id="ARBA00023015"/>
    </source>
</evidence>
<accession>A0A7J6UYW6</accession>
<keyword evidence="10" id="KW-0238">DNA-binding</keyword>
<dbReference type="InterPro" id="IPR003657">
    <property type="entry name" value="WRKY_dom"/>
</dbReference>
<evidence type="ECO:0000256" key="4">
    <source>
        <dbReference type="ARBA" id="ARBA00004123"/>
    </source>
</evidence>
<evidence type="ECO:0000256" key="15">
    <source>
        <dbReference type="SAM" id="MobiDB-lite"/>
    </source>
</evidence>
<dbReference type="Gene3D" id="2.20.25.80">
    <property type="entry name" value="WRKY domain"/>
    <property type="match status" value="1"/>
</dbReference>
<evidence type="ECO:0000256" key="8">
    <source>
        <dbReference type="ARBA" id="ARBA00022777"/>
    </source>
</evidence>
<evidence type="ECO:0000256" key="7">
    <source>
        <dbReference type="ARBA" id="ARBA00022679"/>
    </source>
</evidence>
<evidence type="ECO:0000256" key="14">
    <source>
        <dbReference type="RuleBase" id="RU004011"/>
    </source>
</evidence>
<evidence type="ECO:0000256" key="12">
    <source>
        <dbReference type="ARBA" id="ARBA00023242"/>
    </source>
</evidence>
<evidence type="ECO:0000313" key="17">
    <source>
        <dbReference type="EMBL" id="KAF5177621.1"/>
    </source>
</evidence>
<dbReference type="GO" id="GO:0006183">
    <property type="term" value="P:GTP biosynthetic process"/>
    <property type="evidence" value="ECO:0007669"/>
    <property type="project" value="InterPro"/>
</dbReference>
<evidence type="ECO:0000256" key="11">
    <source>
        <dbReference type="ARBA" id="ARBA00023163"/>
    </source>
</evidence>
<sequence length="268" mass="30381">MGFVQFEENHHHHQQGGLSFLVPSSHQSSSHDQVSLNFNNNNNNTTTCVGFSHNNNLVSSISWNNDDQVGTLDRKVSNDDENCVGGNGITNNDGTNSWWRSSSSEKNKMKVRRKLREPRFCFQTRSDIDVLDDGYKWRKYGQKVVKNSLHPRLFQLAEDRRSFIRCRPHLNIVLVGEIIKRFEQKGFTLRGLKLMNVERAFAEKHYEDLSARPFFGGLVEYIISGPVVAMVWEGKNVVVTGRKIIGATNPSESAPGTIRGDFAVEIGR</sequence>
<dbReference type="InterPro" id="IPR001564">
    <property type="entry name" value="Nucleoside_diP_kinase"/>
</dbReference>
<dbReference type="GO" id="GO:0006241">
    <property type="term" value="P:CTP biosynthetic process"/>
    <property type="evidence" value="ECO:0007669"/>
    <property type="project" value="InterPro"/>
</dbReference>
<dbReference type="FunFam" id="3.30.70.141:FF:000039">
    <property type="entry name" value="Nucleoside diphosphate kinase B"/>
    <property type="match status" value="1"/>
</dbReference>
<organism evidence="17 18">
    <name type="scientific">Thalictrum thalictroides</name>
    <name type="common">Rue-anemone</name>
    <name type="synonym">Anemone thalictroides</name>
    <dbReference type="NCBI Taxonomy" id="46969"/>
    <lineage>
        <taxon>Eukaryota</taxon>
        <taxon>Viridiplantae</taxon>
        <taxon>Streptophyta</taxon>
        <taxon>Embryophyta</taxon>
        <taxon>Tracheophyta</taxon>
        <taxon>Spermatophyta</taxon>
        <taxon>Magnoliopsida</taxon>
        <taxon>Ranunculales</taxon>
        <taxon>Ranunculaceae</taxon>
        <taxon>Thalictroideae</taxon>
        <taxon>Thalictrum</taxon>
    </lineage>
</organism>
<reference evidence="17 18" key="1">
    <citation type="submission" date="2020-06" db="EMBL/GenBank/DDBJ databases">
        <title>Transcriptomic and genomic resources for Thalictrum thalictroides and T. hernandezii: Facilitating candidate gene discovery in an emerging model plant lineage.</title>
        <authorList>
            <person name="Arias T."/>
            <person name="Riano-Pachon D.M."/>
            <person name="Di Stilio V.S."/>
        </authorList>
    </citation>
    <scope>NUCLEOTIDE SEQUENCE [LARGE SCALE GENOMIC DNA]</scope>
    <source>
        <strain evidence="18">cv. WT478/WT964</strain>
        <tissue evidence="17">Leaves</tissue>
    </source>
</reference>
<dbReference type="PRINTS" id="PR01243">
    <property type="entry name" value="NUCDPKINASE"/>
</dbReference>
<evidence type="ECO:0000256" key="2">
    <source>
        <dbReference type="ARBA" id="ARBA00000937"/>
    </source>
</evidence>
<protein>
    <recommendedName>
        <fullName evidence="6">nucleoside-diphosphate kinase</fullName>
        <ecNumber evidence="6">2.7.4.6</ecNumber>
    </recommendedName>
</protein>
<evidence type="ECO:0000313" key="18">
    <source>
        <dbReference type="Proteomes" id="UP000554482"/>
    </source>
</evidence>
<keyword evidence="9" id="KW-0805">Transcription regulation</keyword>
<evidence type="ECO:0000256" key="10">
    <source>
        <dbReference type="ARBA" id="ARBA00023125"/>
    </source>
</evidence>
<keyword evidence="11" id="KW-0804">Transcription</keyword>
<dbReference type="GO" id="GO:0005634">
    <property type="term" value="C:nucleus"/>
    <property type="evidence" value="ECO:0007669"/>
    <property type="project" value="UniProtKB-SubCell"/>
</dbReference>
<dbReference type="PROSITE" id="PS51374">
    <property type="entry name" value="NDPK_LIKE"/>
    <property type="match status" value="1"/>
</dbReference>
<keyword evidence="8 17" id="KW-0418">Kinase</keyword>
<feature type="compositionally biased region" description="Low complexity" evidence="15">
    <location>
        <begin position="18"/>
        <end position="35"/>
    </location>
</feature>
<dbReference type="GO" id="GO:0043565">
    <property type="term" value="F:sequence-specific DNA binding"/>
    <property type="evidence" value="ECO:0007669"/>
    <property type="project" value="InterPro"/>
</dbReference>
<dbReference type="Proteomes" id="UP000554482">
    <property type="component" value="Unassembled WGS sequence"/>
</dbReference>
<dbReference type="Gene3D" id="3.30.70.141">
    <property type="entry name" value="Nucleoside diphosphate kinase-like domain"/>
    <property type="match status" value="1"/>
</dbReference>
<evidence type="ECO:0000259" key="16">
    <source>
        <dbReference type="PROSITE" id="PS50811"/>
    </source>
</evidence>